<evidence type="ECO:0000259" key="4">
    <source>
        <dbReference type="PROSITE" id="PS50977"/>
    </source>
</evidence>
<evidence type="ECO:0000256" key="2">
    <source>
        <dbReference type="PROSITE-ProRule" id="PRU00335"/>
    </source>
</evidence>
<dbReference type="InterPro" id="IPR001647">
    <property type="entry name" value="HTH_TetR"/>
</dbReference>
<dbReference type="InterPro" id="IPR050624">
    <property type="entry name" value="HTH-type_Tx_Regulator"/>
</dbReference>
<comment type="caution">
    <text evidence="5">The sequence shown here is derived from an EMBL/GenBank/DDBJ whole genome shotgun (WGS) entry which is preliminary data.</text>
</comment>
<evidence type="ECO:0000256" key="1">
    <source>
        <dbReference type="ARBA" id="ARBA00023125"/>
    </source>
</evidence>
<proteinExistence type="predicted"/>
<accession>A0A2W5T612</accession>
<dbReference type="SUPFAM" id="SSF46689">
    <property type="entry name" value="Homeodomain-like"/>
    <property type="match status" value="1"/>
</dbReference>
<dbReference type="PANTHER" id="PTHR43479">
    <property type="entry name" value="ACREF/ENVCD OPERON REPRESSOR-RELATED"/>
    <property type="match status" value="1"/>
</dbReference>
<dbReference type="InterPro" id="IPR009057">
    <property type="entry name" value="Homeodomain-like_sf"/>
</dbReference>
<dbReference type="Pfam" id="PF00440">
    <property type="entry name" value="TetR_N"/>
    <property type="match status" value="1"/>
</dbReference>
<feature type="compositionally biased region" description="Polar residues" evidence="3">
    <location>
        <begin position="68"/>
        <end position="83"/>
    </location>
</feature>
<gene>
    <name evidence="5" type="ORF">DI525_00085</name>
</gene>
<feature type="DNA-binding region" description="H-T-H motif" evidence="2">
    <location>
        <begin position="119"/>
        <end position="138"/>
    </location>
</feature>
<organism evidence="5 6">
    <name type="scientific">Corynebacterium kroppenstedtii</name>
    <dbReference type="NCBI Taxonomy" id="161879"/>
    <lineage>
        <taxon>Bacteria</taxon>
        <taxon>Bacillati</taxon>
        <taxon>Actinomycetota</taxon>
        <taxon>Actinomycetes</taxon>
        <taxon>Mycobacteriales</taxon>
        <taxon>Corynebacteriaceae</taxon>
        <taxon>Corynebacterium</taxon>
    </lineage>
</organism>
<dbReference type="Gene3D" id="1.10.357.10">
    <property type="entry name" value="Tetracycline Repressor, domain 2"/>
    <property type="match status" value="1"/>
</dbReference>
<feature type="domain" description="HTH tetR-type" evidence="4">
    <location>
        <begin position="96"/>
        <end position="156"/>
    </location>
</feature>
<evidence type="ECO:0000256" key="3">
    <source>
        <dbReference type="SAM" id="MobiDB-lite"/>
    </source>
</evidence>
<dbReference type="EMBL" id="QFRA01000001">
    <property type="protein sequence ID" value="PZR06895.1"/>
    <property type="molecule type" value="Genomic_DNA"/>
</dbReference>
<name>A0A2W5T612_9CORY</name>
<dbReference type="GO" id="GO:0003677">
    <property type="term" value="F:DNA binding"/>
    <property type="evidence" value="ECO:0007669"/>
    <property type="project" value="UniProtKB-UniRule"/>
</dbReference>
<feature type="region of interest" description="Disordered" evidence="3">
    <location>
        <begin position="62"/>
        <end position="91"/>
    </location>
</feature>
<keyword evidence="1 2" id="KW-0238">DNA-binding</keyword>
<evidence type="ECO:0000313" key="5">
    <source>
        <dbReference type="EMBL" id="PZR06895.1"/>
    </source>
</evidence>
<dbReference type="Proteomes" id="UP000249432">
    <property type="component" value="Unassembled WGS sequence"/>
</dbReference>
<reference evidence="5 6" key="1">
    <citation type="submission" date="2017-08" db="EMBL/GenBank/DDBJ databases">
        <title>Infants hospitalized years apart are colonized by the same room-sourced microbial strains.</title>
        <authorList>
            <person name="Brooks B."/>
            <person name="Olm M.R."/>
            <person name="Firek B.A."/>
            <person name="Baker R."/>
            <person name="Thomas B.C."/>
            <person name="Morowitz M.J."/>
            <person name="Banfield J.F."/>
        </authorList>
    </citation>
    <scope>NUCLEOTIDE SEQUENCE [LARGE SCALE GENOMIC DNA]</scope>
    <source>
        <strain evidence="5">S2_003_000_R1_3</strain>
    </source>
</reference>
<evidence type="ECO:0000313" key="6">
    <source>
        <dbReference type="Proteomes" id="UP000249432"/>
    </source>
</evidence>
<dbReference type="PANTHER" id="PTHR43479:SF7">
    <property type="entry name" value="TETR-FAMILY TRANSCRIPTIONAL REGULATOR"/>
    <property type="match status" value="1"/>
</dbReference>
<dbReference type="AlphaFoldDB" id="A0A2W5T612"/>
<sequence length="273" mass="31292">MDRSVWRWSGCESASGCEADMVTSYDVVVVRFTRSPLMHNEQKGCRCRIINTLCRSGDYARGDDGGAMTNTAEPDSSLDSSAEQGRPQGRVDRRVVKTQAAIHRALEELVCEKPPHRITVAEITRRANIHRKTFYLHYNSVDELFHEELESMKQDYADTVDSIPPTMTIADVNRVVFDFVTRQGPLFEQLVVSPEYRHYAERFFHMNLVHNRARHNPYAHLSREQQNTINTFLVAGTLDMYRQWIADGKTMPLDELVTLSTQLLSHGAAQFRE</sequence>
<protein>
    <recommendedName>
        <fullName evidence="4">HTH tetR-type domain-containing protein</fullName>
    </recommendedName>
</protein>
<dbReference type="PROSITE" id="PS50977">
    <property type="entry name" value="HTH_TETR_2"/>
    <property type="match status" value="1"/>
</dbReference>